<feature type="domain" description="GH15-like" evidence="2">
    <location>
        <begin position="379"/>
        <end position="581"/>
    </location>
</feature>
<evidence type="ECO:0000313" key="3">
    <source>
        <dbReference type="EMBL" id="PZR13201.1"/>
    </source>
</evidence>
<gene>
    <name evidence="3" type="ORF">DI536_13000</name>
</gene>
<dbReference type="Gene3D" id="1.50.10.10">
    <property type="match status" value="1"/>
</dbReference>
<reference evidence="3 4" key="1">
    <citation type="submission" date="2017-08" db="EMBL/GenBank/DDBJ databases">
        <title>Infants hospitalized years apart are colonized by the same room-sourced microbial strains.</title>
        <authorList>
            <person name="Brooks B."/>
            <person name="Olm M.R."/>
            <person name="Firek B.A."/>
            <person name="Baker R."/>
            <person name="Thomas B.C."/>
            <person name="Morowitz M.J."/>
            <person name="Banfield J.F."/>
        </authorList>
    </citation>
    <scope>NUCLEOTIDE SEQUENCE [LARGE SCALE GENOMIC DNA]</scope>
    <source>
        <strain evidence="3">S2_003_000_R2_14</strain>
    </source>
</reference>
<evidence type="ECO:0000259" key="2">
    <source>
        <dbReference type="Pfam" id="PF00723"/>
    </source>
</evidence>
<dbReference type="Proteomes" id="UP000249061">
    <property type="component" value="Unassembled WGS sequence"/>
</dbReference>
<dbReference type="Pfam" id="PF00723">
    <property type="entry name" value="Glyco_hydro_15"/>
    <property type="match status" value="1"/>
</dbReference>
<dbReference type="SUPFAM" id="SSF48208">
    <property type="entry name" value="Six-hairpin glycosidases"/>
    <property type="match status" value="1"/>
</dbReference>
<evidence type="ECO:0000313" key="4">
    <source>
        <dbReference type="Proteomes" id="UP000249061"/>
    </source>
</evidence>
<protein>
    <submittedName>
        <fullName evidence="3">Glycosyl hydrolase</fullName>
    </submittedName>
</protein>
<feature type="chain" id="PRO_5015878175" evidence="1">
    <location>
        <begin position="16"/>
        <end position="813"/>
    </location>
</feature>
<keyword evidence="1" id="KW-0732">Signal</keyword>
<proteinExistence type="predicted"/>
<dbReference type="EMBL" id="QFQP01000010">
    <property type="protein sequence ID" value="PZR13201.1"/>
    <property type="molecule type" value="Genomic_DNA"/>
</dbReference>
<accession>A0A2W5VRM3</accession>
<dbReference type="InterPro" id="IPR008928">
    <property type="entry name" value="6-hairpin_glycosidase_sf"/>
</dbReference>
<feature type="signal peptide" evidence="1">
    <location>
        <begin position="1"/>
        <end position="15"/>
    </location>
</feature>
<dbReference type="GO" id="GO:0005975">
    <property type="term" value="P:carbohydrate metabolic process"/>
    <property type="evidence" value="ECO:0007669"/>
    <property type="project" value="InterPro"/>
</dbReference>
<dbReference type="PANTHER" id="PTHR31616:SF0">
    <property type="entry name" value="GLUCAN 1,4-ALPHA-GLUCOSIDASE"/>
    <property type="match status" value="1"/>
</dbReference>
<sequence length="813" mass="87388">MRPLLLALVSLPAFAQVVPARSFYDLPSSNGHGALMVDGRTGKLVHFREHLPATEEFELDAMGNEVWVGNQPQIIHTRDLLFDAYFGLRVGAQQRWLDATQIVSSGYAPGSGVITTTQNALGLSLTTSIFSPRTFPHASYVAILCARNDGAAALNDVSVFHLENLHLGTGRPGVRQELDSENETIVITNGDVFERGFAGVVGTRALGASTVTAWHPGSSANENAYLVVRDTTNAITPRAGDLGVANDWASAFQFNLGTIAAGSEACAGVVSAHHADPFAQSEVTAWLDAWVAGRSARAVLDAELAHWAAFQASLTLPPNLTPEEQSVTRQGAATMAMAQVQSGEAFLREWRTRDGELRSTRFETLDGGALPNTVRHRGKGAVLASLPPGEWTYSWVRDGAYAVVALAELGLVTEAREGLRFFLDAEGGRFKDWTEFQPQGFPPYVLSLTRYVGFGVEETDFNDFGPNLEFDGFGLVLWALHELEVRTQDTSLVDARWNDIATLIADPLVALIEPSTGLLRKDSSIWETHWKGRERTWAFTNITAARGLCDAALLAERMNDPARAMKYRVAGQALRRAIGEKLTDARGALASNREELVSGGGYYDAAVFDALAMGLFAPDGRIARATLDAMDRELKVANGPGWARNDDFRDHSGATDLSPWGGHYDSAEWVITDMRGTMAMRAAGRVSRADAVLDFTRRQSARNAGVFSETYEETTGAYKFNAPMIGFGAGAWVLALAHREGRAIEPACGAYEEPAAPDAGVELPDAGVVVPDAGTTVDAGSMAPMPPPNGCGCSSAGGVFAVVALLLARRRRC</sequence>
<organism evidence="3 4">
    <name type="scientific">Archangium gephyra</name>
    <dbReference type="NCBI Taxonomy" id="48"/>
    <lineage>
        <taxon>Bacteria</taxon>
        <taxon>Pseudomonadati</taxon>
        <taxon>Myxococcota</taxon>
        <taxon>Myxococcia</taxon>
        <taxon>Myxococcales</taxon>
        <taxon>Cystobacterineae</taxon>
        <taxon>Archangiaceae</taxon>
        <taxon>Archangium</taxon>
    </lineage>
</organism>
<dbReference type="PANTHER" id="PTHR31616">
    <property type="entry name" value="TREHALASE"/>
    <property type="match status" value="1"/>
</dbReference>
<name>A0A2W5VRM3_9BACT</name>
<keyword evidence="3" id="KW-0378">Hydrolase</keyword>
<dbReference type="InterPro" id="IPR011613">
    <property type="entry name" value="GH15-like"/>
</dbReference>
<evidence type="ECO:0000256" key="1">
    <source>
        <dbReference type="SAM" id="SignalP"/>
    </source>
</evidence>
<dbReference type="GO" id="GO:0004553">
    <property type="term" value="F:hydrolase activity, hydrolyzing O-glycosyl compounds"/>
    <property type="evidence" value="ECO:0007669"/>
    <property type="project" value="TreeGrafter"/>
</dbReference>
<dbReference type="AlphaFoldDB" id="A0A2W5VRM3"/>
<comment type="caution">
    <text evidence="3">The sequence shown here is derived from an EMBL/GenBank/DDBJ whole genome shotgun (WGS) entry which is preliminary data.</text>
</comment>
<dbReference type="InterPro" id="IPR012341">
    <property type="entry name" value="6hp_glycosidase-like_sf"/>
</dbReference>